<dbReference type="Pfam" id="PF13456">
    <property type="entry name" value="RVT_3"/>
    <property type="match status" value="1"/>
</dbReference>
<proteinExistence type="predicted"/>
<dbReference type="InterPro" id="IPR036397">
    <property type="entry name" value="RNaseH_sf"/>
</dbReference>
<evidence type="ECO:0000259" key="2">
    <source>
        <dbReference type="Pfam" id="PF13456"/>
    </source>
</evidence>
<protein>
    <recommendedName>
        <fullName evidence="2">RNase H type-1 domain-containing protein</fullName>
    </recommendedName>
</protein>
<feature type="transmembrane region" description="Helical" evidence="1">
    <location>
        <begin position="213"/>
        <end position="232"/>
    </location>
</feature>
<evidence type="ECO:0000256" key="1">
    <source>
        <dbReference type="SAM" id="Phobius"/>
    </source>
</evidence>
<dbReference type="PANTHER" id="PTHR47074:SF49">
    <property type="entry name" value="POLYNUCLEOTIDYL TRANSFERASE, RIBONUCLEASE H-LIKE SUPERFAMILY PROTEIN"/>
    <property type="match status" value="1"/>
</dbReference>
<accession>A0A8S9QTB9</accession>
<gene>
    <name evidence="3" type="ORF">F2Q69_00015774</name>
</gene>
<dbReference type="PANTHER" id="PTHR47074">
    <property type="entry name" value="BNAC02G40300D PROTEIN"/>
    <property type="match status" value="1"/>
</dbReference>
<dbReference type="InterPro" id="IPR002156">
    <property type="entry name" value="RNaseH_domain"/>
</dbReference>
<reference evidence="3" key="1">
    <citation type="submission" date="2019-12" db="EMBL/GenBank/DDBJ databases">
        <title>Genome sequencing and annotation of Brassica cretica.</title>
        <authorList>
            <person name="Studholme D.J."/>
            <person name="Sarris P."/>
        </authorList>
    </citation>
    <scope>NUCLEOTIDE SEQUENCE</scope>
    <source>
        <strain evidence="3">PFS-109/04</strain>
        <tissue evidence="3">Leaf</tissue>
    </source>
</reference>
<sequence length="383" mass="43244">MKDRCVVEQGIECLAWIFTGEIDEDRRRDRHSFVVHVVVNSPLIVEALAVRLEITMVASLEISHLQICSDSSTLIIAINKESQNKEIIDIVSDIQQISYVFQTVCFNFIYRAMSMQVDFLAKANLRYFPSDVSLSLKTQANLPCQTLHLPVLKAQNVVALVLLVTDILSKSSTSMLPFHISLLSSVSKRIVLSLPLIKIQSVIPLAIMSPMMLSVGFTLSCMFVPSVIGLLGNVSRKKYYTLFGLLGNVSRNKYYTLFGVFIRGCHFEFDPTVINQLFLTPPVERSFEWESVELTHTPSCFQPDENVQGGAPSLLLLFAPRIKSYTMEIEFGDLMYNQIIEMLCQYDDDQKPIVLLNLNYQILLLRREIPVLPGGEELIGQPL</sequence>
<dbReference type="GO" id="GO:0003676">
    <property type="term" value="F:nucleic acid binding"/>
    <property type="evidence" value="ECO:0007669"/>
    <property type="project" value="InterPro"/>
</dbReference>
<dbReference type="EMBL" id="QGKX02000996">
    <property type="protein sequence ID" value="KAF3553590.1"/>
    <property type="molecule type" value="Genomic_DNA"/>
</dbReference>
<feature type="domain" description="RNase H type-1" evidence="2">
    <location>
        <begin position="40"/>
        <end position="122"/>
    </location>
</feature>
<dbReference type="AlphaFoldDB" id="A0A8S9QTB9"/>
<keyword evidence="1" id="KW-1133">Transmembrane helix</keyword>
<dbReference type="Proteomes" id="UP000712600">
    <property type="component" value="Unassembled WGS sequence"/>
</dbReference>
<dbReference type="GO" id="GO:0004523">
    <property type="term" value="F:RNA-DNA hybrid ribonuclease activity"/>
    <property type="evidence" value="ECO:0007669"/>
    <property type="project" value="InterPro"/>
</dbReference>
<name>A0A8S9QTB9_BRACR</name>
<keyword evidence="1" id="KW-0812">Transmembrane</keyword>
<evidence type="ECO:0000313" key="4">
    <source>
        <dbReference type="Proteomes" id="UP000712600"/>
    </source>
</evidence>
<organism evidence="3 4">
    <name type="scientific">Brassica cretica</name>
    <name type="common">Mustard</name>
    <dbReference type="NCBI Taxonomy" id="69181"/>
    <lineage>
        <taxon>Eukaryota</taxon>
        <taxon>Viridiplantae</taxon>
        <taxon>Streptophyta</taxon>
        <taxon>Embryophyta</taxon>
        <taxon>Tracheophyta</taxon>
        <taxon>Spermatophyta</taxon>
        <taxon>Magnoliopsida</taxon>
        <taxon>eudicotyledons</taxon>
        <taxon>Gunneridae</taxon>
        <taxon>Pentapetalae</taxon>
        <taxon>rosids</taxon>
        <taxon>malvids</taxon>
        <taxon>Brassicales</taxon>
        <taxon>Brassicaceae</taxon>
        <taxon>Brassiceae</taxon>
        <taxon>Brassica</taxon>
    </lineage>
</organism>
<comment type="caution">
    <text evidence="3">The sequence shown here is derived from an EMBL/GenBank/DDBJ whole genome shotgun (WGS) entry which is preliminary data.</text>
</comment>
<dbReference type="Gene3D" id="3.30.420.10">
    <property type="entry name" value="Ribonuclease H-like superfamily/Ribonuclease H"/>
    <property type="match status" value="1"/>
</dbReference>
<keyword evidence="1" id="KW-0472">Membrane</keyword>
<evidence type="ECO:0000313" key="3">
    <source>
        <dbReference type="EMBL" id="KAF3553590.1"/>
    </source>
</evidence>
<dbReference type="InterPro" id="IPR052929">
    <property type="entry name" value="RNase_H-like_EbsB-rel"/>
</dbReference>